<dbReference type="RefSeq" id="WP_133796220.1">
    <property type="nucleotide sequence ID" value="NZ_SOCA01000006.1"/>
</dbReference>
<dbReference type="EMBL" id="SOCA01000006">
    <property type="protein sequence ID" value="TDU68076.1"/>
    <property type="molecule type" value="Genomic_DNA"/>
</dbReference>
<evidence type="ECO:0000313" key="2">
    <source>
        <dbReference type="Proteomes" id="UP000295662"/>
    </source>
</evidence>
<dbReference type="Gene3D" id="1.20.1500.10">
    <property type="entry name" value="YheA/YmcA-like"/>
    <property type="match status" value="1"/>
</dbReference>
<organism evidence="1 2">
    <name type="scientific">Prosthecobacter fusiformis</name>
    <dbReference type="NCBI Taxonomy" id="48464"/>
    <lineage>
        <taxon>Bacteria</taxon>
        <taxon>Pseudomonadati</taxon>
        <taxon>Verrucomicrobiota</taxon>
        <taxon>Verrucomicrobiia</taxon>
        <taxon>Verrucomicrobiales</taxon>
        <taxon>Verrucomicrobiaceae</taxon>
        <taxon>Prosthecobacter</taxon>
    </lineage>
</organism>
<reference evidence="1 2" key="1">
    <citation type="submission" date="2019-03" db="EMBL/GenBank/DDBJ databases">
        <title>Genomic Encyclopedia of Archaeal and Bacterial Type Strains, Phase II (KMG-II): from individual species to whole genera.</title>
        <authorList>
            <person name="Goeker M."/>
        </authorList>
    </citation>
    <scope>NUCLEOTIDE SEQUENCE [LARGE SCALE GENOMIC DNA]</scope>
    <source>
        <strain evidence="1 2">ATCC 25309</strain>
    </source>
</reference>
<sequence>MNAAIAPVIASHIEALCAAIAADPEVQSARSDAESFLADENAVSLYRDVMTLGRSLEQRHRSGAEMEPDEVTRFQSLQEQADGNETIQSFMAAQDLLQDVANKVNGFVTKTLEKGRVPTHDEVFGQAGCGEGCGCH</sequence>
<dbReference type="Proteomes" id="UP000295662">
    <property type="component" value="Unassembled WGS sequence"/>
</dbReference>
<name>A0A4R7RTD1_9BACT</name>
<protein>
    <submittedName>
        <fullName evidence="1">Cell fate (Sporulation/competence/biofilm development) regulator YlbF (YheA/YmcA/DUF963 family)</fullName>
    </submittedName>
</protein>
<proteinExistence type="predicted"/>
<dbReference type="InterPro" id="IPR010368">
    <property type="entry name" value="Com_YlbF"/>
</dbReference>
<comment type="caution">
    <text evidence="1">The sequence shown here is derived from an EMBL/GenBank/DDBJ whole genome shotgun (WGS) entry which is preliminary data.</text>
</comment>
<dbReference type="Pfam" id="PF06133">
    <property type="entry name" value="Com_YlbF"/>
    <property type="match status" value="1"/>
</dbReference>
<gene>
    <name evidence="1" type="ORF">EI77_03193</name>
</gene>
<evidence type="ECO:0000313" key="1">
    <source>
        <dbReference type="EMBL" id="TDU68076.1"/>
    </source>
</evidence>
<accession>A0A4R7RTD1</accession>
<dbReference type="AlphaFoldDB" id="A0A4R7RTD1"/>
<keyword evidence="2" id="KW-1185">Reference proteome</keyword>
<dbReference type="OrthoDB" id="194891at2"/>
<dbReference type="InterPro" id="IPR023378">
    <property type="entry name" value="YheA/YmcA-like_dom_sf"/>
</dbReference>
<dbReference type="SUPFAM" id="SSF158622">
    <property type="entry name" value="YheA/YmcA-like"/>
    <property type="match status" value="1"/>
</dbReference>